<feature type="domain" description="Proteasome adapter and scaffold protein ECM29 HEAT-repeat" evidence="8">
    <location>
        <begin position="1580"/>
        <end position="1739"/>
    </location>
</feature>
<feature type="compositionally biased region" description="Basic and acidic residues" evidence="5">
    <location>
        <begin position="1"/>
        <end position="35"/>
    </location>
</feature>
<dbReference type="InterPro" id="IPR016024">
    <property type="entry name" value="ARM-type_fold"/>
</dbReference>
<dbReference type="InterPro" id="IPR024372">
    <property type="entry name" value="Ecm29_N"/>
</dbReference>
<feature type="compositionally biased region" description="Basic and acidic residues" evidence="5">
    <location>
        <begin position="213"/>
        <end position="223"/>
    </location>
</feature>
<evidence type="ECO:0000256" key="3">
    <source>
        <dbReference type="ARBA" id="ARBA00022737"/>
    </source>
</evidence>
<feature type="compositionally biased region" description="Basic and acidic residues" evidence="5">
    <location>
        <begin position="275"/>
        <end position="296"/>
    </location>
</feature>
<dbReference type="GO" id="GO:0000502">
    <property type="term" value="C:proteasome complex"/>
    <property type="evidence" value="ECO:0007669"/>
    <property type="project" value="UniProtKB-KW"/>
</dbReference>
<gene>
    <name evidence="9" type="ORF">D9C73_002104</name>
</gene>
<proteinExistence type="predicted"/>
<protein>
    <submittedName>
        <fullName evidence="9">Proteasome-associated protein ECM29-like protein</fullName>
    </submittedName>
</protein>
<feature type="compositionally biased region" description="Basic and acidic residues" evidence="5">
    <location>
        <begin position="187"/>
        <end position="201"/>
    </location>
</feature>
<dbReference type="GO" id="GO:0036503">
    <property type="term" value="P:ERAD pathway"/>
    <property type="evidence" value="ECO:0007669"/>
    <property type="project" value="TreeGrafter"/>
</dbReference>
<dbReference type="GO" id="GO:0043248">
    <property type="term" value="P:proteasome assembly"/>
    <property type="evidence" value="ECO:0007669"/>
    <property type="project" value="InterPro"/>
</dbReference>
<feature type="region of interest" description="Disordered" evidence="5">
    <location>
        <begin position="1"/>
        <end position="296"/>
    </location>
</feature>
<dbReference type="InterPro" id="IPR011989">
    <property type="entry name" value="ARM-like"/>
</dbReference>
<keyword evidence="4 9" id="KW-0647">Proteasome</keyword>
<evidence type="ECO:0000259" key="7">
    <source>
        <dbReference type="Pfam" id="PF23702"/>
    </source>
</evidence>
<dbReference type="Proteomes" id="UP000298787">
    <property type="component" value="Chromosome 3"/>
</dbReference>
<evidence type="ECO:0000313" key="9">
    <source>
        <dbReference type="EMBL" id="TKS68044.1"/>
    </source>
</evidence>
<dbReference type="Pfam" id="PF23702">
    <property type="entry name" value="ARM_ECM29"/>
    <property type="match status" value="1"/>
</dbReference>
<evidence type="ECO:0000256" key="4">
    <source>
        <dbReference type="ARBA" id="ARBA00022942"/>
    </source>
</evidence>
<dbReference type="PANTHER" id="PTHR23346">
    <property type="entry name" value="TRANSLATIONAL ACTIVATOR GCN1-RELATED"/>
    <property type="match status" value="1"/>
</dbReference>
<dbReference type="Pfam" id="PF24492">
    <property type="entry name" value="HEAT_ECM29"/>
    <property type="match status" value="1"/>
</dbReference>
<feature type="region of interest" description="Disordered" evidence="5">
    <location>
        <begin position="485"/>
        <end position="512"/>
    </location>
</feature>
<comment type="subcellular location">
    <subcellularLocation>
        <location evidence="1">Cytoplasm</location>
    </subcellularLocation>
</comment>
<feature type="region of interest" description="Disordered" evidence="5">
    <location>
        <begin position="2114"/>
        <end position="2141"/>
    </location>
</feature>
<dbReference type="GO" id="GO:0060090">
    <property type="term" value="F:molecular adaptor activity"/>
    <property type="evidence" value="ECO:0007669"/>
    <property type="project" value="InterPro"/>
</dbReference>
<feature type="compositionally biased region" description="Basic and acidic residues" evidence="5">
    <location>
        <begin position="231"/>
        <end position="267"/>
    </location>
</feature>
<evidence type="ECO:0000259" key="6">
    <source>
        <dbReference type="Pfam" id="PF13001"/>
    </source>
</evidence>
<dbReference type="Gene3D" id="1.25.10.10">
    <property type="entry name" value="Leucine-rich Repeat Variant"/>
    <property type="match status" value="4"/>
</dbReference>
<keyword evidence="3" id="KW-0677">Repeat</keyword>
<evidence type="ECO:0000256" key="1">
    <source>
        <dbReference type="ARBA" id="ARBA00004496"/>
    </source>
</evidence>
<evidence type="ECO:0000259" key="8">
    <source>
        <dbReference type="Pfam" id="PF24492"/>
    </source>
</evidence>
<reference evidence="9 10" key="1">
    <citation type="submission" date="2019-01" db="EMBL/GenBank/DDBJ databases">
        <title>Genome Assembly of Collichthys lucidus.</title>
        <authorList>
            <person name="Cai M."/>
            <person name="Xiao S."/>
        </authorList>
    </citation>
    <scope>NUCLEOTIDE SEQUENCE [LARGE SCALE GENOMIC DNA]</scope>
    <source>
        <strain evidence="9">JT15FE1705JMU</strain>
        <tissue evidence="9">Muscle</tissue>
    </source>
</reference>
<organism evidence="9 10">
    <name type="scientific">Collichthys lucidus</name>
    <name type="common">Big head croaker</name>
    <name type="synonym">Sciaena lucida</name>
    <dbReference type="NCBI Taxonomy" id="240159"/>
    <lineage>
        <taxon>Eukaryota</taxon>
        <taxon>Metazoa</taxon>
        <taxon>Chordata</taxon>
        <taxon>Craniata</taxon>
        <taxon>Vertebrata</taxon>
        <taxon>Euteleostomi</taxon>
        <taxon>Actinopterygii</taxon>
        <taxon>Neopterygii</taxon>
        <taxon>Teleostei</taxon>
        <taxon>Neoteleostei</taxon>
        <taxon>Acanthomorphata</taxon>
        <taxon>Eupercaria</taxon>
        <taxon>Sciaenidae</taxon>
        <taxon>Collichthys</taxon>
    </lineage>
</organism>
<evidence type="ECO:0000256" key="2">
    <source>
        <dbReference type="ARBA" id="ARBA00022490"/>
    </source>
</evidence>
<feature type="domain" description="Proteasome component Ecm29 N-terminal" evidence="6">
    <location>
        <begin position="309"/>
        <end position="815"/>
    </location>
</feature>
<dbReference type="Pfam" id="PF13001">
    <property type="entry name" value="ECM29_N"/>
    <property type="match status" value="1"/>
</dbReference>
<dbReference type="InterPro" id="IPR055443">
    <property type="entry name" value="HEAT_ECM29"/>
</dbReference>
<feature type="domain" description="ECM29 ARM-like repeats" evidence="7">
    <location>
        <begin position="899"/>
        <end position="1114"/>
    </location>
</feature>
<feature type="compositionally biased region" description="Basic and acidic residues" evidence="5">
    <location>
        <begin position="2122"/>
        <end position="2135"/>
    </location>
</feature>
<dbReference type="Pfam" id="PF23731">
    <property type="entry name" value="ARM_ECM29_C"/>
    <property type="match status" value="1"/>
</dbReference>
<sequence>MTTETRPRLQRQDQDFEGLRPSRDQDNRVETRTTESRPGQQSRDQDYRVETRTTESRPGLQSRDQDPDYRVETKTTESRPGPQSRDQDHRVETRTTESRPGPQSRDQDYRVETKTTESRPRLQSRDQDYRVETKTTESRPRLQSRDQDQDYRVETRTTESRPGLQSRDQDYRVETRTTESRPGLQSRDQDQDYRVKTKTTESRPGLQSQDQDQDYRVETRTTESRPGLQSRDQDYRVETKTKTTESRPRLQRRDQDYRVETKTKTTESRPGLQSRDQDYRVETKTKTTESRPRLQRQDQDFEGLRPNQLERVFLRLGHAETDEQLQDIISKFLPPVLLKLSSVQEGVRKKVMELLVHLNKRIKSRPKIQLPVETLLVQYQDPAAASFVTNFTIIYIKMGYPRLEVGKQCELAPTLLTAMEGKPQPQQDSLMHLLIPTLYHMKYPADSKNAFPFNLTERPKTVQLLLEFMLDVLLMPYGFVLNESPTRPAPSSSQGGSADGVVTAGGQGLPQPPPGMSVYAAKRVIGEAQWSAEQLEQCKLGIVKFIEAKQVPEVETVVHLVVASSDTRHSVATAADLELKSKQSIIDWNNPLIINKMYKVYLGDVPLKTKGGNMKQELKHEPVSTRVKLKILPHLLRSRLAAECFPANIQVVYDGLFGANTNNKLLSLTLQFVHHICMVCPDTNKPLGLMLLNGLTKLINEYKEDPKLLCVAYSAVGKLSSRMPQLFIKDIALVQQFFESMCKEEADVRLAIQEALSMMVGAYANLQGALLNLMEALVAAYITKPEVQVRQVAMKFASTVFAHDHVPSRYLLLLAAGDPREEVSGEAQKVLRNFPTKSSEKEGPKPMPSFPDMVAYVQEKAAQRMNTPAKYIVGTSTIPFNPSAFGEIICYLRMCLAYSAGATPVSTRLGAMQDDAPAIGRYVQTLLSSEHQLSGSKGAEANPVHVYVDLLQQLLSAGGGIPVMYCLLEVVSICPEKLAPRFVGKIDWIKSLMNTNKEDMRELAAQLYALVVSTMTGNELQLAVHNLVKITKDNHSPETQHGAILALGYMVGRYMSRRKAVASSDSTHGMGQPMSITSQDDDELVAMATKTIGSFLDSSTALLTVAACIALGEIGRNGSLLIPAEGEGFSKLSVVENLLARIPSGKESSKMKERSIQTLGYLPVGDGDFPHQKKLLQGLMDSVEAKQVELQFTVGEAITRAAIGTSSGAARDPWTCTEEQYSPPQNVKNNDVVPWVLKSILSKYICSQNPHVRQAACIWLLSLVKRLSQHKEITSNLKEIQMAFISVLSDPDELSQDVASKGLGLVYEMGGEGDQQKLVSTLVETLMTGKRVKYDMSDDTEVFKGEDVGKALDGLTTYKELCSLASDLNQPDLVYKFMNLANHHAMWNSRKGAAFGFHMIAAKAGEQLAPFLPQLVPRLYRYQFDPNLSIRQAMTSIWDALVTDKTLVDKYLKEILQDVISNLTSNTWRVRESSCLALNDLIRGRQADDLIDHLAEMWETLFRVLDDIKETVRKAADLTLKTLSKVCTRMCESTGSGAQRAVAVMLPTLLEKGIVSNVAEVRALSIQTLVKISKTAGARLKPHAARLIPALLEALSSLESQILNYLSLRATEQEKSAMDAARLSSAKSSPMMETINMCLQHLDVSVLGELVPKLCELLKSGVGLGTKGGCASVIVSLTVQCPQDLTPYSGKLMSALSSGIHDRSSVVRKQYAFALGHLVRTAKDRSVEKLLLKLNTCYLEKEEPVYKSSCALTVHSISHYSPDVLKSHAVVALPLAFLGMHQAPGPDEEGESHDATLWAEVWQENVPGSFGGIRLYMKELIAITQKALQSQSWKMKAQGAAAMATVAKEQTGSLVAPHLGMVLTALMQGLSGRTWAGKEELLKAIGSVVSKCSAELQKPCTGQPTVAEVLEVVLKECRKESLVYKMAALRCAGDVLHSSTEDRFSDAAEILFPLIKKSCPQSGAASLRSLDDDDDRDAKEAELQTEALLCAFETLGKAWPKNPQTQARFQVEVCGLMCEKLKLSTWKVQLAVLQSMKAYFQGLLLLEKGSEDFNALSQILTETCAALTYPLENKSYSSVRTEALSVVDLIVKRTGESEQWDCVSVKSREQLQRSLSTLQSDSRPDLRDKAQELRRHIQSQP</sequence>
<dbReference type="GO" id="GO:0005634">
    <property type="term" value="C:nucleus"/>
    <property type="evidence" value="ECO:0007669"/>
    <property type="project" value="TreeGrafter"/>
</dbReference>
<feature type="compositionally biased region" description="Basic and acidic residues" evidence="5">
    <location>
        <begin position="63"/>
        <end position="77"/>
    </location>
</feature>
<dbReference type="InterPro" id="IPR055444">
    <property type="entry name" value="ARM_ECM29"/>
</dbReference>
<accession>A0A4U5U1T6</accession>
<dbReference type="GO" id="GO:0005737">
    <property type="term" value="C:cytoplasm"/>
    <property type="evidence" value="ECO:0007669"/>
    <property type="project" value="UniProtKB-SubCell"/>
</dbReference>
<dbReference type="SUPFAM" id="SSF48371">
    <property type="entry name" value="ARM repeat"/>
    <property type="match status" value="3"/>
</dbReference>
<name>A0A4U5U1T6_COLLU</name>
<dbReference type="Pfam" id="PF12755">
    <property type="entry name" value="Vac14_Fab1_bd"/>
    <property type="match status" value="1"/>
</dbReference>
<dbReference type="PANTHER" id="PTHR23346:SF19">
    <property type="entry name" value="PROTEASOME ADAPTER AND SCAFFOLD PROTEIN ECM29"/>
    <property type="match status" value="1"/>
</dbReference>
<evidence type="ECO:0000313" key="10">
    <source>
        <dbReference type="Proteomes" id="UP000298787"/>
    </source>
</evidence>
<feature type="compositionally biased region" description="Basic and acidic residues" evidence="5">
    <location>
        <begin position="167"/>
        <end position="179"/>
    </location>
</feature>
<feature type="compositionally biased region" description="Polar residues" evidence="5">
    <location>
        <begin position="485"/>
        <end position="496"/>
    </location>
</feature>
<feature type="compositionally biased region" description="Basic and acidic residues" evidence="5">
    <location>
        <begin position="85"/>
        <end position="97"/>
    </location>
</feature>
<dbReference type="STRING" id="240159.A0A4U5U1T6"/>
<keyword evidence="10" id="KW-1185">Reference proteome</keyword>
<feature type="compositionally biased region" description="Basic and acidic residues" evidence="5">
    <location>
        <begin position="43"/>
        <end position="55"/>
    </location>
</feature>
<evidence type="ECO:0000256" key="5">
    <source>
        <dbReference type="SAM" id="MobiDB-lite"/>
    </source>
</evidence>
<keyword evidence="2" id="KW-0963">Cytoplasm</keyword>
<feature type="compositionally biased region" description="Basic and acidic residues" evidence="5">
    <location>
        <begin position="105"/>
        <end position="159"/>
    </location>
</feature>
<dbReference type="EMBL" id="CM014080">
    <property type="protein sequence ID" value="TKS68044.1"/>
    <property type="molecule type" value="Genomic_DNA"/>
</dbReference>